<feature type="domain" description="HYR" evidence="4">
    <location>
        <begin position="1100"/>
        <end position="1180"/>
    </location>
</feature>
<dbReference type="NCBIfam" id="TIGR04183">
    <property type="entry name" value="Por_Secre_tail"/>
    <property type="match status" value="1"/>
</dbReference>
<dbReference type="Pfam" id="PF02494">
    <property type="entry name" value="HYR"/>
    <property type="match status" value="4"/>
</dbReference>
<gene>
    <name evidence="5" type="ORF">A9Q93_00055</name>
</gene>
<dbReference type="InterPro" id="IPR036691">
    <property type="entry name" value="Endo/exonu/phosph_ase_sf"/>
</dbReference>
<dbReference type="PANTHER" id="PTHR42834">
    <property type="entry name" value="ENDONUCLEASE/EXONUCLEASE/PHOSPHATASE FAMILY PROTEIN (AFU_ORTHOLOGUE AFUA_3G09210)"/>
    <property type="match status" value="1"/>
</dbReference>
<accession>A0A1Z8BJN4</accession>
<protein>
    <recommendedName>
        <fullName evidence="4">HYR domain-containing protein</fullName>
    </recommendedName>
</protein>
<evidence type="ECO:0000256" key="3">
    <source>
        <dbReference type="SAM" id="MobiDB-lite"/>
    </source>
</evidence>
<feature type="domain" description="HYR" evidence="4">
    <location>
        <begin position="937"/>
        <end position="1022"/>
    </location>
</feature>
<dbReference type="InterPro" id="IPR003410">
    <property type="entry name" value="HYR_dom"/>
</dbReference>
<keyword evidence="1" id="KW-0732">Signal</keyword>
<evidence type="ECO:0000256" key="1">
    <source>
        <dbReference type="ARBA" id="ARBA00022729"/>
    </source>
</evidence>
<proteinExistence type="predicted"/>
<organism evidence="5 6">
    <name type="scientific">Nonlabens dokdonensis</name>
    <dbReference type="NCBI Taxonomy" id="328515"/>
    <lineage>
        <taxon>Bacteria</taxon>
        <taxon>Pseudomonadati</taxon>
        <taxon>Bacteroidota</taxon>
        <taxon>Flavobacteriia</taxon>
        <taxon>Flavobacteriales</taxon>
        <taxon>Flavobacteriaceae</taxon>
        <taxon>Nonlabens</taxon>
    </lineage>
</organism>
<dbReference type="CDD" id="cd10283">
    <property type="entry name" value="MnuA_DNase1-like"/>
    <property type="match status" value="1"/>
</dbReference>
<reference evidence="6" key="1">
    <citation type="journal article" date="2017" name="Proc. Natl. Acad. Sci. U.S.A.">
        <title>Simulation of Deepwater Horizon oil plume reveals substrate specialization within a complex community of hydrocarbon-degraders.</title>
        <authorList>
            <person name="Hu P."/>
            <person name="Dubinsky E.A."/>
            <person name="Probst A.J."/>
            <person name="Wang J."/>
            <person name="Sieber C.M.K."/>
            <person name="Tom L.M."/>
            <person name="Gardinali P."/>
            <person name="Banfield J.F."/>
            <person name="Atlas R.M."/>
            <person name="Andersen G.L."/>
        </authorList>
    </citation>
    <scope>NUCLEOTIDE SEQUENCE [LARGE SCALE GENOMIC DNA]</scope>
</reference>
<evidence type="ECO:0000313" key="6">
    <source>
        <dbReference type="Proteomes" id="UP000196102"/>
    </source>
</evidence>
<dbReference type="PROSITE" id="PS50825">
    <property type="entry name" value="HYR"/>
    <property type="match status" value="4"/>
</dbReference>
<dbReference type="Gene3D" id="3.60.10.10">
    <property type="entry name" value="Endonuclease/exonuclease/phosphatase"/>
    <property type="match status" value="1"/>
</dbReference>
<evidence type="ECO:0000256" key="2">
    <source>
        <dbReference type="ARBA" id="ARBA00022737"/>
    </source>
</evidence>
<dbReference type="EMBL" id="MAAX01000003">
    <property type="protein sequence ID" value="OUS22812.1"/>
    <property type="molecule type" value="Genomic_DNA"/>
</dbReference>
<evidence type="ECO:0000313" key="5">
    <source>
        <dbReference type="EMBL" id="OUS22812.1"/>
    </source>
</evidence>
<dbReference type="NCBIfam" id="NF033681">
    <property type="entry name" value="ExeM_NucH_DNase"/>
    <property type="match status" value="1"/>
</dbReference>
<feature type="region of interest" description="Disordered" evidence="3">
    <location>
        <begin position="106"/>
        <end position="130"/>
    </location>
</feature>
<dbReference type="PANTHER" id="PTHR42834:SF1">
    <property type="entry name" value="ENDONUCLEASE_EXONUCLEASE_PHOSPHATASE FAMILY PROTEIN (AFU_ORTHOLOGUE AFUA_3G09210)"/>
    <property type="match status" value="1"/>
</dbReference>
<dbReference type="Pfam" id="PF18962">
    <property type="entry name" value="Por_Secre_tail"/>
    <property type="match status" value="1"/>
</dbReference>
<comment type="caution">
    <text evidence="5">The sequence shown here is derived from an EMBL/GenBank/DDBJ whole genome shotgun (WGS) entry which is preliminary data.</text>
</comment>
<feature type="domain" description="HYR" evidence="4">
    <location>
        <begin position="1181"/>
        <end position="1267"/>
    </location>
</feature>
<dbReference type="InterPro" id="IPR026444">
    <property type="entry name" value="Secre_tail"/>
</dbReference>
<dbReference type="Proteomes" id="UP000196102">
    <property type="component" value="Unassembled WGS sequence"/>
</dbReference>
<dbReference type="CDD" id="cd04486">
    <property type="entry name" value="YhcR_OBF_like"/>
    <property type="match status" value="1"/>
</dbReference>
<dbReference type="InterPro" id="IPR013783">
    <property type="entry name" value="Ig-like_fold"/>
</dbReference>
<keyword evidence="2" id="KW-0677">Repeat</keyword>
<dbReference type="Gene3D" id="2.60.40.10">
    <property type="entry name" value="Immunoglobulins"/>
    <property type="match status" value="1"/>
</dbReference>
<feature type="domain" description="HYR" evidence="4">
    <location>
        <begin position="1023"/>
        <end position="1099"/>
    </location>
</feature>
<evidence type="ECO:0000259" key="4">
    <source>
        <dbReference type="PROSITE" id="PS50825"/>
    </source>
</evidence>
<sequence length="1357" mass="142665">MVLVFHNGSDNASYAAYDLDGHTTNGEGYFVIGNAAVPNVSIVIPSNGLQNGPDAVALYTGNDTDFPNDTPVTTANLVDAIVYDTNDGDDAELLVLLNVGQAQVNEGGAGDKDAHSSQRIPNGAGGARNTTTYAQMEPTPGAINGAPAPVAEIIINEVDADTDGSDTMEFVELFDGGTGNTSLTGLVVVLFNGNSDTSYNAFDLDGFSTNGNGYFVLGNAAVPNVSLVISDNSIQNGPDAVAIYTGDDTDFPNGTPVTTDNLVDALVYDTNDADDAGLLVLLNGGQAQINEGGMGNNAGHSNQRIPNGAGGARNTDTYTQLEPTPGVENEIIIPIPSVKIHEVQGSGLVAAMAGLTVQVEAIVIGDFQNSDQFSGFFIQEEDADADADGTTSEGIFVYCDSCTTNVSVGDAVTVTGLAVDFFEMTQIDVTAPNGDIIVNSSGNTLPSSASITLPASSSTEAEGTFESVEGMLINVTTNLVVSEYFELARYGQLVLSANNRFQQFTDSNEPDVAGYNAYISQLDQSRIILDDDNNLQSDAVSGAPDEPYFWPRPGASNTNFIRGGDQISNLQGIMHWSFAGQSGTDAWRIRPVDEAFTYNFTPSNARTDAPTAVGGTFKIASFNVLNYFTTLDERGAHSNVELERQRAKIATAICSMDADIIGLIEIENNGMTALNDLLNGTNGINAICSSTYVAIDAGIIGTDEITVAFIYNTATVTPEGAFSILDSSVDPLFNDSKNRPVLAQTFTQISNGGTLTLAVNHLKSKGSSCDSIGDPDLGDGSANCNITRTNAATAIVNWLATDPTNSGDSDFMIIGDLNSYRNESPIDALKLGADGIGGTSDDFVDLLDFYLGDDAYSYVFDGQLGYLDYALASQSLVTQITGATAWHINSDEAAIFDYNDGVQDPGEASFHRKSNALPIYEANAYRASDHDPLVVGINLRIAPIIDCPDSIVVSNDIGICGAQVVFINATAIDPDGDLDTVIQTGGPNTGTVFPLGETIIQFTATDLAGNTSICTFTITVNDTEDPVSVCPADIIVSNDPGQCDAMVTFSTSATDNCDGVTSTTVPASGSIFSMGTTIVTVTSTDASGNTNVCTFNVTVNDDESPVVTCSEDITVSNDPGQCDAVVTFTPTATDSCSETTITSVPASGSAFPVGTTIVTVTATDVAGNIDVCTFDVTVNDTEAPELICPEDQTQFLEDGEILWEVPDFFANGEASATDNCTDSSMLFITQAPDPGTLLPEGVHIITIDAKDETGNFSTCTFELTIEAILGIDENELNLENIVLYPNPASDYVILNNPQALDLDTVEIYDIKGMLIQTMDLNTMGTEATIDVSRLASAIYMVVIKGENGYVIKHLIKR</sequence>
<dbReference type="InterPro" id="IPR047971">
    <property type="entry name" value="ExeM-like"/>
</dbReference>
<dbReference type="SUPFAM" id="SSF56219">
    <property type="entry name" value="DNase I-like"/>
    <property type="match status" value="1"/>
</dbReference>
<name>A0A1Z8BJN4_9FLAO</name>